<dbReference type="PROSITE" id="PS50119">
    <property type="entry name" value="ZF_BBOX"/>
    <property type="match status" value="1"/>
</dbReference>
<evidence type="ECO:0000256" key="3">
    <source>
        <dbReference type="ARBA" id="ARBA00022833"/>
    </source>
</evidence>
<evidence type="ECO:0000259" key="5">
    <source>
        <dbReference type="PROSITE" id="PS50119"/>
    </source>
</evidence>
<keyword evidence="2 4" id="KW-0863">Zinc-finger</keyword>
<sequence>MKRCELCDSLAQMHCESDQAILCSACDAYVHSANFLAAKHSRTLLCRVCQSHTPWIGTEPMLGATLSVCNSCIHNSSCTDGKGSENDQIASNDDEIIANMLKTMMVVKTATKTMTMKKIK</sequence>
<proteinExistence type="predicted"/>
<comment type="caution">
    <text evidence="6">The sequence shown here is derived from an EMBL/GenBank/DDBJ whole genome shotgun (WGS) entry which is preliminary data.</text>
</comment>
<evidence type="ECO:0000256" key="2">
    <source>
        <dbReference type="ARBA" id="ARBA00022771"/>
    </source>
</evidence>
<dbReference type="CDD" id="cd19821">
    <property type="entry name" value="Bbox1_BBX-like"/>
    <property type="match status" value="1"/>
</dbReference>
<dbReference type="PANTHER" id="PTHR31717:SF60">
    <property type="entry name" value="B-BOX TYPE ZINC FINGER FAMILY PROTEIN"/>
    <property type="match status" value="1"/>
</dbReference>
<dbReference type="GO" id="GO:0008270">
    <property type="term" value="F:zinc ion binding"/>
    <property type="evidence" value="ECO:0007669"/>
    <property type="project" value="UniProtKB-KW"/>
</dbReference>
<dbReference type="EMBL" id="JAAWWB010001101">
    <property type="protein sequence ID" value="KAG6736289.1"/>
    <property type="molecule type" value="Genomic_DNA"/>
</dbReference>
<gene>
    <name evidence="6" type="ORF">POTOM_060969</name>
</gene>
<evidence type="ECO:0000256" key="4">
    <source>
        <dbReference type="PROSITE-ProRule" id="PRU00024"/>
    </source>
</evidence>
<protein>
    <recommendedName>
        <fullName evidence="5">B box-type domain-containing protein</fullName>
    </recommendedName>
</protein>
<reference evidence="6" key="1">
    <citation type="journal article" date="2020" name="bioRxiv">
        <title>Hybrid origin of Populus tomentosa Carr. identified through genome sequencing and phylogenomic analysis.</title>
        <authorList>
            <person name="An X."/>
            <person name="Gao K."/>
            <person name="Chen Z."/>
            <person name="Li J."/>
            <person name="Yang X."/>
            <person name="Yang X."/>
            <person name="Zhou J."/>
            <person name="Guo T."/>
            <person name="Zhao T."/>
            <person name="Huang S."/>
            <person name="Miao D."/>
            <person name="Khan W.U."/>
            <person name="Rao P."/>
            <person name="Ye M."/>
            <person name="Lei B."/>
            <person name="Liao W."/>
            <person name="Wang J."/>
            <person name="Ji L."/>
            <person name="Li Y."/>
            <person name="Guo B."/>
            <person name="Mustafa N.S."/>
            <person name="Li S."/>
            <person name="Yun Q."/>
            <person name="Keller S.R."/>
            <person name="Mao J."/>
            <person name="Zhang R."/>
            <person name="Strauss S.H."/>
        </authorList>
    </citation>
    <scope>NUCLEOTIDE SEQUENCE</scope>
    <source>
        <strain evidence="6">GM15</strain>
        <tissue evidence="6">Leaf</tissue>
    </source>
</reference>
<keyword evidence="3" id="KW-0862">Zinc</keyword>
<keyword evidence="7" id="KW-1185">Reference proteome</keyword>
<dbReference type="InterPro" id="IPR049808">
    <property type="entry name" value="CONSTANS-like_Bbox1"/>
</dbReference>
<dbReference type="Pfam" id="PF00643">
    <property type="entry name" value="zf-B_box"/>
    <property type="match status" value="1"/>
</dbReference>
<dbReference type="SMART" id="SM00336">
    <property type="entry name" value="BBOX"/>
    <property type="match status" value="1"/>
</dbReference>
<evidence type="ECO:0000313" key="7">
    <source>
        <dbReference type="Proteomes" id="UP000886885"/>
    </source>
</evidence>
<keyword evidence="1" id="KW-0479">Metal-binding</keyword>
<dbReference type="Proteomes" id="UP000886885">
    <property type="component" value="Unassembled WGS sequence"/>
</dbReference>
<dbReference type="AlphaFoldDB" id="A0A8X7XQU8"/>
<feature type="domain" description="B box-type" evidence="5">
    <location>
        <begin position="1"/>
        <end position="45"/>
    </location>
</feature>
<dbReference type="PANTHER" id="PTHR31717">
    <property type="entry name" value="ZINC FINGER PROTEIN CONSTANS-LIKE 10"/>
    <property type="match status" value="1"/>
</dbReference>
<evidence type="ECO:0000256" key="1">
    <source>
        <dbReference type="ARBA" id="ARBA00022723"/>
    </source>
</evidence>
<name>A0A8X7XQU8_POPTO</name>
<accession>A0A8X7XQU8</accession>
<organism evidence="6 7">
    <name type="scientific">Populus tomentosa</name>
    <name type="common">Chinese white poplar</name>
    <dbReference type="NCBI Taxonomy" id="118781"/>
    <lineage>
        <taxon>Eukaryota</taxon>
        <taxon>Viridiplantae</taxon>
        <taxon>Streptophyta</taxon>
        <taxon>Embryophyta</taxon>
        <taxon>Tracheophyta</taxon>
        <taxon>Spermatophyta</taxon>
        <taxon>Magnoliopsida</taxon>
        <taxon>eudicotyledons</taxon>
        <taxon>Gunneridae</taxon>
        <taxon>Pentapetalae</taxon>
        <taxon>rosids</taxon>
        <taxon>fabids</taxon>
        <taxon>Malpighiales</taxon>
        <taxon>Salicaceae</taxon>
        <taxon>Saliceae</taxon>
        <taxon>Populus</taxon>
    </lineage>
</organism>
<dbReference type="InterPro" id="IPR000315">
    <property type="entry name" value="Znf_B-box"/>
</dbReference>
<dbReference type="OrthoDB" id="153872at2759"/>
<evidence type="ECO:0000313" key="6">
    <source>
        <dbReference type="EMBL" id="KAG6736289.1"/>
    </source>
</evidence>